<organism evidence="1 2">
    <name type="scientific">Araneus ventricosus</name>
    <name type="common">Orbweaver spider</name>
    <name type="synonym">Epeira ventricosa</name>
    <dbReference type="NCBI Taxonomy" id="182803"/>
    <lineage>
        <taxon>Eukaryota</taxon>
        <taxon>Metazoa</taxon>
        <taxon>Ecdysozoa</taxon>
        <taxon>Arthropoda</taxon>
        <taxon>Chelicerata</taxon>
        <taxon>Arachnida</taxon>
        <taxon>Araneae</taxon>
        <taxon>Araneomorphae</taxon>
        <taxon>Entelegynae</taxon>
        <taxon>Araneoidea</taxon>
        <taxon>Araneidae</taxon>
        <taxon>Araneus</taxon>
    </lineage>
</organism>
<protein>
    <submittedName>
        <fullName evidence="1">Uncharacterized protein</fullName>
    </submittedName>
</protein>
<evidence type="ECO:0000313" key="1">
    <source>
        <dbReference type="EMBL" id="GBM63082.1"/>
    </source>
</evidence>
<proteinExistence type="predicted"/>
<dbReference type="Proteomes" id="UP000499080">
    <property type="component" value="Unassembled WGS sequence"/>
</dbReference>
<dbReference type="AlphaFoldDB" id="A0A4Y2HCS4"/>
<dbReference type="EMBL" id="BGPR01001851">
    <property type="protein sequence ID" value="GBM63082.1"/>
    <property type="molecule type" value="Genomic_DNA"/>
</dbReference>
<gene>
    <name evidence="1" type="ORF">AVEN_68538_1</name>
</gene>
<evidence type="ECO:0000313" key="2">
    <source>
        <dbReference type="Proteomes" id="UP000499080"/>
    </source>
</evidence>
<comment type="caution">
    <text evidence="1">The sequence shown here is derived from an EMBL/GenBank/DDBJ whole genome shotgun (WGS) entry which is preliminary data.</text>
</comment>
<reference evidence="1 2" key="1">
    <citation type="journal article" date="2019" name="Sci. Rep.">
        <title>Orb-weaving spider Araneus ventricosus genome elucidates the spidroin gene catalogue.</title>
        <authorList>
            <person name="Kono N."/>
            <person name="Nakamura H."/>
            <person name="Ohtoshi R."/>
            <person name="Moran D.A.P."/>
            <person name="Shinohara A."/>
            <person name="Yoshida Y."/>
            <person name="Fujiwara M."/>
            <person name="Mori M."/>
            <person name="Tomita M."/>
            <person name="Arakawa K."/>
        </authorList>
    </citation>
    <scope>NUCLEOTIDE SEQUENCE [LARGE SCALE GENOMIC DNA]</scope>
</reference>
<keyword evidence="2" id="KW-1185">Reference proteome</keyword>
<name>A0A4Y2HCS4_ARAVE</name>
<sequence>MTKSHRRGPEFEPCAQPIVYLLVMLLSPYWSQIDLLPRKLTIRPKTFSGQSILFRLCSTRGHQTRLKALWTSRDIMTLCFPWSLAVEIQFLSWMMVSSALLPAVNPNWF</sequence>
<accession>A0A4Y2HCS4</accession>